<dbReference type="SMART" id="SM00355">
    <property type="entry name" value="ZnF_C2H2"/>
    <property type="match status" value="2"/>
</dbReference>
<dbReference type="InterPro" id="IPR036236">
    <property type="entry name" value="Znf_C2H2_sf"/>
</dbReference>
<keyword evidence="5" id="KW-1185">Reference proteome</keyword>
<evidence type="ECO:0000259" key="3">
    <source>
        <dbReference type="PROSITE" id="PS50157"/>
    </source>
</evidence>
<dbReference type="Gene3D" id="3.30.160.60">
    <property type="entry name" value="Classic Zinc Finger"/>
    <property type="match status" value="2"/>
</dbReference>
<reference evidence="4 5" key="1">
    <citation type="submission" date="2024-07" db="EMBL/GenBank/DDBJ databases">
        <title>Section-level genome sequencing and comparative genomics of Aspergillus sections Usti and Cavernicolus.</title>
        <authorList>
            <consortium name="Lawrence Berkeley National Laboratory"/>
            <person name="Nybo J.L."/>
            <person name="Vesth T.C."/>
            <person name="Theobald S."/>
            <person name="Frisvad J.C."/>
            <person name="Larsen T.O."/>
            <person name="Kjaerboelling I."/>
            <person name="Rothschild-Mancinelli K."/>
            <person name="Lyhne E.K."/>
            <person name="Kogle M.E."/>
            <person name="Barry K."/>
            <person name="Clum A."/>
            <person name="Na H."/>
            <person name="Ledsgaard L."/>
            <person name="Lin J."/>
            <person name="Lipzen A."/>
            <person name="Kuo A."/>
            <person name="Riley R."/>
            <person name="Mondo S."/>
            <person name="Labutti K."/>
            <person name="Haridas S."/>
            <person name="Pangalinan J."/>
            <person name="Salamov A.A."/>
            <person name="Simmons B.A."/>
            <person name="Magnuson J.K."/>
            <person name="Chen J."/>
            <person name="Drula E."/>
            <person name="Henrissat B."/>
            <person name="Wiebenga A."/>
            <person name="Lubbers R.J."/>
            <person name="Gomes A.C."/>
            <person name="Makela M.R."/>
            <person name="Stajich J."/>
            <person name="Grigoriev I.V."/>
            <person name="Mortensen U.H."/>
            <person name="De Vries R.P."/>
            <person name="Baker S.E."/>
            <person name="Andersen M.R."/>
        </authorList>
    </citation>
    <scope>NUCLEOTIDE SEQUENCE [LARGE SCALE GENOMIC DNA]</scope>
    <source>
        <strain evidence="4 5">CBS 209.92</strain>
    </source>
</reference>
<keyword evidence="1" id="KW-0479">Metal-binding</keyword>
<name>A0ABR4FQC5_9EURO</name>
<dbReference type="PROSITE" id="PS00028">
    <property type="entry name" value="ZINC_FINGER_C2H2_1"/>
    <property type="match status" value="1"/>
</dbReference>
<dbReference type="Proteomes" id="UP001610563">
    <property type="component" value="Unassembled WGS sequence"/>
</dbReference>
<dbReference type="SUPFAM" id="SSF57667">
    <property type="entry name" value="beta-beta-alpha zinc fingers"/>
    <property type="match status" value="1"/>
</dbReference>
<feature type="compositionally biased region" description="Polar residues" evidence="2">
    <location>
        <begin position="190"/>
        <end position="205"/>
    </location>
</feature>
<feature type="compositionally biased region" description="Basic and acidic residues" evidence="2">
    <location>
        <begin position="249"/>
        <end position="267"/>
    </location>
</feature>
<feature type="region of interest" description="Disordered" evidence="2">
    <location>
        <begin position="127"/>
        <end position="160"/>
    </location>
</feature>
<proteinExistence type="predicted"/>
<feature type="region of interest" description="Disordered" evidence="2">
    <location>
        <begin position="186"/>
        <end position="205"/>
    </location>
</feature>
<gene>
    <name evidence="4" type="ORF">BJX66DRAFT_314935</name>
</gene>
<dbReference type="EMBL" id="JBFTWV010000145">
    <property type="protein sequence ID" value="KAL2785417.1"/>
    <property type="molecule type" value="Genomic_DNA"/>
</dbReference>
<keyword evidence="1" id="KW-0863">Zinc-finger</keyword>
<evidence type="ECO:0000256" key="2">
    <source>
        <dbReference type="SAM" id="MobiDB-lite"/>
    </source>
</evidence>
<protein>
    <recommendedName>
        <fullName evidence="3">C2H2-type domain-containing protein</fullName>
    </recommendedName>
</protein>
<sequence length="368" mass="40170">MSTLSPHIVRTTPQSTDTRTIRRPCFACYSELVLSIFFLFDKTGAHTLHSILLSFCFLQTSKSYSTPLVRLFTHDATMPNQHEDYANVGRAAARAPQWISFYPFEGNYFATSPSQYPDTEGTGVWLAPPSEAPDSATPQTMTLQGAPAASTPSHHGGQISGQGSAFAGTAADTYFSSTPLHQDAPFEADSTFTSNSALPSDSTSTATSFAYDGYGSSRRPVLSRNTISGGRPIYSRGPHTPSARVHPHQPHEAEHEYPPKYYPDPHRLQVPGRTPLAPISPSLTAIPSPTPSSFTTTSTSAQGLFTPQQCQWKNCSSSTVFQREGDLIRHLKTIHISPNAFPCPEPECPRAFGRNDHLKNHMRTMHGS</sequence>
<evidence type="ECO:0000256" key="1">
    <source>
        <dbReference type="PROSITE-ProRule" id="PRU00042"/>
    </source>
</evidence>
<feature type="region of interest" description="Disordered" evidence="2">
    <location>
        <begin position="221"/>
        <end position="267"/>
    </location>
</feature>
<evidence type="ECO:0000313" key="4">
    <source>
        <dbReference type="EMBL" id="KAL2785417.1"/>
    </source>
</evidence>
<accession>A0ABR4FQC5</accession>
<dbReference type="Pfam" id="PF00096">
    <property type="entry name" value="zf-C2H2"/>
    <property type="match status" value="1"/>
</dbReference>
<comment type="caution">
    <text evidence="4">The sequence shown here is derived from an EMBL/GenBank/DDBJ whole genome shotgun (WGS) entry which is preliminary data.</text>
</comment>
<feature type="domain" description="C2H2-type" evidence="3">
    <location>
        <begin position="341"/>
        <end position="368"/>
    </location>
</feature>
<dbReference type="InterPro" id="IPR013087">
    <property type="entry name" value="Znf_C2H2_type"/>
</dbReference>
<keyword evidence="1" id="KW-0862">Zinc</keyword>
<organism evidence="4 5">
    <name type="scientific">Aspergillus keveii</name>
    <dbReference type="NCBI Taxonomy" id="714993"/>
    <lineage>
        <taxon>Eukaryota</taxon>
        <taxon>Fungi</taxon>
        <taxon>Dikarya</taxon>
        <taxon>Ascomycota</taxon>
        <taxon>Pezizomycotina</taxon>
        <taxon>Eurotiomycetes</taxon>
        <taxon>Eurotiomycetidae</taxon>
        <taxon>Eurotiales</taxon>
        <taxon>Aspergillaceae</taxon>
        <taxon>Aspergillus</taxon>
        <taxon>Aspergillus subgen. Nidulantes</taxon>
    </lineage>
</organism>
<dbReference type="PROSITE" id="PS50157">
    <property type="entry name" value="ZINC_FINGER_C2H2_2"/>
    <property type="match status" value="1"/>
</dbReference>
<evidence type="ECO:0000313" key="5">
    <source>
        <dbReference type="Proteomes" id="UP001610563"/>
    </source>
</evidence>